<feature type="compositionally biased region" description="Polar residues" evidence="1">
    <location>
        <begin position="10"/>
        <end position="47"/>
    </location>
</feature>
<dbReference type="EMBL" id="MDYQ01000010">
    <property type="protein sequence ID" value="PRP88461.1"/>
    <property type="molecule type" value="Genomic_DNA"/>
</dbReference>
<comment type="caution">
    <text evidence="2">The sequence shown here is derived from an EMBL/GenBank/DDBJ whole genome shotgun (WGS) entry which is preliminary data.</text>
</comment>
<sequence length="161" mass="18002">MTDDRVVRRASSSLPSLEPQTSVTRNTSLSRSISQTAMGPQNRSSADVSPPTIKKSNKFSTRSSGSFAKGYQRVPSLSNAKAEEPPPSYTPASPNQKTRSRSRTILREEEKLMQAREKLNAGDSQLEHLMIDANLREAELEEMRLQLSQMLEESNQGQFFK</sequence>
<evidence type="ECO:0000256" key="1">
    <source>
        <dbReference type="SAM" id="MobiDB-lite"/>
    </source>
</evidence>
<dbReference type="AlphaFoldDB" id="A0A2P6NWX9"/>
<protein>
    <submittedName>
        <fullName evidence="2">Uncharacterized protein</fullName>
    </submittedName>
</protein>
<feature type="region of interest" description="Disordered" evidence="1">
    <location>
        <begin position="1"/>
        <end position="104"/>
    </location>
</feature>
<accession>A0A2P6NWX9</accession>
<gene>
    <name evidence="2" type="ORF">PROFUN_03178</name>
</gene>
<evidence type="ECO:0000313" key="3">
    <source>
        <dbReference type="Proteomes" id="UP000241769"/>
    </source>
</evidence>
<reference evidence="2 3" key="1">
    <citation type="journal article" date="2018" name="Genome Biol. Evol.">
        <title>Multiple Roots of Fruiting Body Formation in Amoebozoa.</title>
        <authorList>
            <person name="Hillmann F."/>
            <person name="Forbes G."/>
            <person name="Novohradska S."/>
            <person name="Ferling I."/>
            <person name="Riege K."/>
            <person name="Groth M."/>
            <person name="Westermann M."/>
            <person name="Marz M."/>
            <person name="Spaller T."/>
            <person name="Winckler T."/>
            <person name="Schaap P."/>
            <person name="Glockner G."/>
        </authorList>
    </citation>
    <scope>NUCLEOTIDE SEQUENCE [LARGE SCALE GENOMIC DNA]</scope>
    <source>
        <strain evidence="2 3">Jena</strain>
    </source>
</reference>
<keyword evidence="3" id="KW-1185">Reference proteome</keyword>
<proteinExistence type="predicted"/>
<dbReference type="Proteomes" id="UP000241769">
    <property type="component" value="Unassembled WGS sequence"/>
</dbReference>
<evidence type="ECO:0000313" key="2">
    <source>
        <dbReference type="EMBL" id="PRP88461.1"/>
    </source>
</evidence>
<name>A0A2P6NWX9_9EUKA</name>
<dbReference type="InParanoid" id="A0A2P6NWX9"/>
<organism evidence="2 3">
    <name type="scientific">Planoprotostelium fungivorum</name>
    <dbReference type="NCBI Taxonomy" id="1890364"/>
    <lineage>
        <taxon>Eukaryota</taxon>
        <taxon>Amoebozoa</taxon>
        <taxon>Evosea</taxon>
        <taxon>Variosea</taxon>
        <taxon>Cavosteliida</taxon>
        <taxon>Cavosteliaceae</taxon>
        <taxon>Planoprotostelium</taxon>
    </lineage>
</organism>